<dbReference type="SUPFAM" id="SSF48439">
    <property type="entry name" value="Protein prenylyltransferase"/>
    <property type="match status" value="1"/>
</dbReference>
<dbReference type="Proteomes" id="UP000553957">
    <property type="component" value="Unassembled WGS sequence"/>
</dbReference>
<evidence type="ECO:0000313" key="1">
    <source>
        <dbReference type="EMBL" id="MBB6569431.1"/>
    </source>
</evidence>
<protein>
    <recommendedName>
        <fullName evidence="5">DUF4034 domain-containing protein</fullName>
    </recommendedName>
</protein>
<proteinExistence type="predicted"/>
<dbReference type="EMBL" id="JACHKF010000001">
    <property type="protein sequence ID" value="MBB6569431.1"/>
    <property type="molecule type" value="Genomic_DNA"/>
</dbReference>
<reference evidence="2 3" key="1">
    <citation type="submission" date="2020-05" db="EMBL/GenBank/DDBJ databases">
        <title>Genome sequence of Kribbella sandramycini ATCC 39419.</title>
        <authorList>
            <person name="Maclea K.S."/>
            <person name="Fair J.L."/>
        </authorList>
    </citation>
    <scope>NUCLEOTIDE SEQUENCE [LARGE SCALE GENOMIC DNA]</scope>
    <source>
        <strain evidence="2 3">ATCC 39419</strain>
    </source>
</reference>
<dbReference type="RefSeq" id="WP_171673215.1">
    <property type="nucleotide sequence ID" value="NZ_BAAAGT010000002.1"/>
</dbReference>
<evidence type="ECO:0000313" key="3">
    <source>
        <dbReference type="Proteomes" id="UP000534306"/>
    </source>
</evidence>
<dbReference type="AlphaFoldDB" id="A0A7Y4KY00"/>
<name>A0A7Y4KY00_9ACTN</name>
<keyword evidence="3" id="KW-1185">Reference proteome</keyword>
<gene>
    <name evidence="1" type="ORF">HNR71_005068</name>
    <name evidence="2" type="ORF">HPO96_10795</name>
</gene>
<sequence length="325" mass="35553">MGIFSRKKSGPPSLDGLVLDRTWADGELDAAVDAVKAGDLDGALAGLKAQATDPDRRGLWTSALGEAAIGRSEQLEARIERDGADPELLLWLGQTLVQEAWEVRTGARAKNVSEQRFATFHDILATAKEVVEAAIDVAPDDAAPWNVYQWVAIGLGAPLETHQELFNEATARHPDNYQAHTSFVHASAPKWYGTTIEAMLDFAVQASERALPGRVLGTVLTDAVAEARLHVLSISEESRTKKLAALVKLSSKWEEPLIASHQKWLQPDRVREAPDLQAHNNYACLLKNVGKDHGRVSADAMFGRVSTLPWGYFGDPLEEFAKAYR</sequence>
<evidence type="ECO:0000313" key="4">
    <source>
        <dbReference type="Proteomes" id="UP000553957"/>
    </source>
</evidence>
<comment type="caution">
    <text evidence="2">The sequence shown here is derived from an EMBL/GenBank/DDBJ whole genome shotgun (WGS) entry which is preliminary data.</text>
</comment>
<accession>A0A7Y4KY00</accession>
<reference evidence="1 4" key="2">
    <citation type="submission" date="2020-08" db="EMBL/GenBank/DDBJ databases">
        <title>Sequencing the genomes of 1000 actinobacteria strains.</title>
        <authorList>
            <person name="Klenk H.-P."/>
        </authorList>
    </citation>
    <scope>NUCLEOTIDE SEQUENCE [LARGE SCALE GENOMIC DNA]</scope>
    <source>
        <strain evidence="1 4">DSM 15626</strain>
    </source>
</reference>
<evidence type="ECO:0000313" key="2">
    <source>
        <dbReference type="EMBL" id="NOL40733.1"/>
    </source>
</evidence>
<dbReference type="EMBL" id="JABJRC010000002">
    <property type="protein sequence ID" value="NOL40733.1"/>
    <property type="molecule type" value="Genomic_DNA"/>
</dbReference>
<organism evidence="2 3">
    <name type="scientific">Kribbella sandramycini</name>
    <dbReference type="NCBI Taxonomy" id="60450"/>
    <lineage>
        <taxon>Bacteria</taxon>
        <taxon>Bacillati</taxon>
        <taxon>Actinomycetota</taxon>
        <taxon>Actinomycetes</taxon>
        <taxon>Propionibacteriales</taxon>
        <taxon>Kribbellaceae</taxon>
        <taxon>Kribbella</taxon>
    </lineage>
</organism>
<dbReference type="Proteomes" id="UP000534306">
    <property type="component" value="Unassembled WGS sequence"/>
</dbReference>
<evidence type="ECO:0008006" key="5">
    <source>
        <dbReference type="Google" id="ProtNLM"/>
    </source>
</evidence>